<dbReference type="OrthoDB" id="9801597at2"/>
<dbReference type="AlphaFoldDB" id="R4YLR6"/>
<evidence type="ECO:0000313" key="3">
    <source>
        <dbReference type="EMBL" id="CCK75672.1"/>
    </source>
</evidence>
<dbReference type="KEGG" id="oai:OLEAN_C14960"/>
<dbReference type="GO" id="GO:0003676">
    <property type="term" value="F:nucleic acid binding"/>
    <property type="evidence" value="ECO:0007669"/>
    <property type="project" value="InterPro"/>
</dbReference>
<dbReference type="InterPro" id="IPR040764">
    <property type="entry name" value="CvfB_WH"/>
</dbReference>
<reference evidence="3 4" key="1">
    <citation type="journal article" date="2013" name="Nat. Commun.">
        <title>Genome sequence and functional genomic analysis of the oil-degrading bacterium Oleispira antarctica.</title>
        <authorList>
            <person name="Kube M."/>
            <person name="Chernikova T.N."/>
            <person name="Al-Ramahi Y."/>
            <person name="Beloqui A."/>
            <person name="Lopez-Cortez N."/>
            <person name="Guazzaroni M.E."/>
            <person name="Heipieper H.J."/>
            <person name="Klages S."/>
            <person name="Kotsyurbenko O.R."/>
            <person name="Langer I."/>
            <person name="Nechitaylo T.Y."/>
            <person name="Lunsdorf H."/>
            <person name="Fernandez M."/>
            <person name="Juarez S."/>
            <person name="Ciordia S."/>
            <person name="Singer A."/>
            <person name="Kagan O."/>
            <person name="Egorova O."/>
            <person name="Petit P.A."/>
            <person name="Stogios P."/>
            <person name="Kim Y."/>
            <person name="Tchigvintsev A."/>
            <person name="Flick R."/>
            <person name="Denaro R."/>
            <person name="Genovese M."/>
            <person name="Albar J.P."/>
            <person name="Reva O.N."/>
            <person name="Martinez-Gomariz M."/>
            <person name="Tran H."/>
            <person name="Ferrer M."/>
            <person name="Savchenko A."/>
            <person name="Yakunin A.F."/>
            <person name="Yakimov M.M."/>
            <person name="Golyshina O.V."/>
            <person name="Reinhardt R."/>
            <person name="Golyshin P.N."/>
        </authorList>
    </citation>
    <scope>NUCLEOTIDE SEQUENCE [LARGE SCALE GENOMIC DNA]</scope>
</reference>
<dbReference type="PIRSF" id="PIRSF012524">
    <property type="entry name" value="YitL_S1"/>
    <property type="match status" value="1"/>
</dbReference>
<accession>R4YLR6</accession>
<sequence length="300" mass="33569">MTDSNSPADSNNYPTSTLTTSTPLVGKYATLEVGELLPMGALLIAGEFGNILLPNKQVPDNCKVGDIVKVFIYLDSEDRVIATCQRPRATVGQVANIEVADVNEMGAFLDWGLVKDLFLPFAEQKTRLEAGQNCIVYVYMDNTDRIIATTRLNRFIKDEVAVIYDHYNPGDKVRILIAARTELGYKAVVDNKYWGLIHHTDIRQPIRVGQKVDAYIRKQRDDKRLDLSLQPIGYQKVGGLSEQIMQKVEEGDGFLALSDKSPAELIEMHFGVSKRAFKMAIGKLYKDRKITIESKGIRAI</sequence>
<feature type="domain" description="S1 motif" evidence="2">
    <location>
        <begin position="24"/>
        <end position="85"/>
    </location>
</feature>
<dbReference type="InterPro" id="IPR014464">
    <property type="entry name" value="CvfB_fam"/>
</dbReference>
<dbReference type="SUPFAM" id="SSF50249">
    <property type="entry name" value="Nucleic acid-binding proteins"/>
    <property type="match status" value="1"/>
</dbReference>
<dbReference type="InterPro" id="IPR036388">
    <property type="entry name" value="WH-like_DNA-bd_sf"/>
</dbReference>
<keyword evidence="4" id="KW-1185">Reference proteome</keyword>
<gene>
    <name evidence="3" type="ORF">OLEAN_C14960</name>
</gene>
<comment type="similarity">
    <text evidence="1">Belongs to the CvfB family.</text>
</comment>
<name>R4YLR6_OLEAN</name>
<dbReference type="InterPro" id="IPR039566">
    <property type="entry name" value="CvfB_S1_st"/>
</dbReference>
<protein>
    <recommendedName>
        <fullName evidence="2">S1 motif domain-containing protein</fullName>
    </recommendedName>
</protein>
<evidence type="ECO:0000256" key="1">
    <source>
        <dbReference type="PIRNR" id="PIRNR012524"/>
    </source>
</evidence>
<dbReference type="PANTHER" id="PTHR37296">
    <property type="entry name" value="CONSERVED VIRULENCE FACTOR B"/>
    <property type="match status" value="1"/>
</dbReference>
<dbReference type="PANTHER" id="PTHR37296:SF1">
    <property type="entry name" value="CONSERVED VIRULENCE FACTOR B"/>
    <property type="match status" value="1"/>
</dbReference>
<dbReference type="EMBL" id="FO203512">
    <property type="protein sequence ID" value="CCK75672.1"/>
    <property type="molecule type" value="Genomic_DNA"/>
</dbReference>
<dbReference type="STRING" id="698738.OLEAN_C14960"/>
<organism evidence="3 4">
    <name type="scientific">Oleispira antarctica RB-8</name>
    <dbReference type="NCBI Taxonomy" id="698738"/>
    <lineage>
        <taxon>Bacteria</taxon>
        <taxon>Pseudomonadati</taxon>
        <taxon>Pseudomonadota</taxon>
        <taxon>Gammaproteobacteria</taxon>
        <taxon>Oceanospirillales</taxon>
        <taxon>Oceanospirillaceae</taxon>
        <taxon>Oleispira</taxon>
    </lineage>
</organism>
<dbReference type="Pfam" id="PF13509">
    <property type="entry name" value="S1_2"/>
    <property type="match status" value="2"/>
</dbReference>
<dbReference type="Proteomes" id="UP000032749">
    <property type="component" value="Chromosome"/>
</dbReference>
<evidence type="ECO:0000259" key="2">
    <source>
        <dbReference type="SMART" id="SM00316"/>
    </source>
</evidence>
<dbReference type="SMART" id="SM00316">
    <property type="entry name" value="S1"/>
    <property type="match status" value="3"/>
</dbReference>
<feature type="domain" description="S1 motif" evidence="2">
    <location>
        <begin position="90"/>
        <end position="151"/>
    </location>
</feature>
<dbReference type="Pfam" id="PF17783">
    <property type="entry name" value="WHD_CvfB"/>
    <property type="match status" value="1"/>
</dbReference>
<dbReference type="HOGENOM" id="CLU_064885_1_0_6"/>
<dbReference type="Gene3D" id="1.10.10.10">
    <property type="entry name" value="Winged helix-like DNA-binding domain superfamily/Winged helix DNA-binding domain"/>
    <property type="match status" value="1"/>
</dbReference>
<dbReference type="InterPro" id="IPR012340">
    <property type="entry name" value="NA-bd_OB-fold"/>
</dbReference>
<dbReference type="Gene3D" id="2.40.50.140">
    <property type="entry name" value="Nucleic acid-binding proteins"/>
    <property type="match status" value="2"/>
</dbReference>
<dbReference type="InterPro" id="IPR003029">
    <property type="entry name" value="S1_domain"/>
</dbReference>
<feature type="domain" description="S1 motif" evidence="2">
    <location>
        <begin position="168"/>
        <end position="230"/>
    </location>
</feature>
<evidence type="ECO:0000313" key="4">
    <source>
        <dbReference type="Proteomes" id="UP000032749"/>
    </source>
</evidence>
<proteinExistence type="inferred from homology"/>